<dbReference type="PROSITE" id="PS50011">
    <property type="entry name" value="PROTEIN_KINASE_DOM"/>
    <property type="match status" value="1"/>
</dbReference>
<evidence type="ECO:0000256" key="12">
    <source>
        <dbReference type="PROSITE-ProRule" id="PRU10141"/>
    </source>
</evidence>
<keyword evidence="9 14" id="KW-1133">Transmembrane helix</keyword>
<dbReference type="CDD" id="cd14066">
    <property type="entry name" value="STKc_IRAK"/>
    <property type="match status" value="1"/>
</dbReference>
<dbReference type="InterPro" id="IPR017441">
    <property type="entry name" value="Protein_kinase_ATP_BS"/>
</dbReference>
<dbReference type="PROSITE" id="PS00108">
    <property type="entry name" value="PROTEIN_KINASE_ST"/>
    <property type="match status" value="1"/>
</dbReference>
<keyword evidence="7 17" id="KW-0418">Kinase</keyword>
<evidence type="ECO:0000256" key="4">
    <source>
        <dbReference type="ARBA" id="ARBA00022679"/>
    </source>
</evidence>
<keyword evidence="5 14" id="KW-0812">Transmembrane</keyword>
<dbReference type="SUPFAM" id="SSF52058">
    <property type="entry name" value="L domain-like"/>
    <property type="match status" value="1"/>
</dbReference>
<proteinExistence type="predicted"/>
<evidence type="ECO:0000259" key="16">
    <source>
        <dbReference type="PROSITE" id="PS50011"/>
    </source>
</evidence>
<accession>A0AAV8D0D8</accession>
<keyword evidence="11" id="KW-0675">Receptor</keyword>
<dbReference type="Gene3D" id="3.80.10.10">
    <property type="entry name" value="Ribonuclease Inhibitor"/>
    <property type="match status" value="1"/>
</dbReference>
<dbReference type="PANTHER" id="PTHR45631:SF202">
    <property type="entry name" value="SENESCENCE-INDUCED RECEPTOR-LIKE SERINE_THREONINE-PROTEIN KINASE"/>
    <property type="match status" value="1"/>
</dbReference>
<evidence type="ECO:0000313" key="17">
    <source>
        <dbReference type="EMBL" id="KAJ4761782.1"/>
    </source>
</evidence>
<dbReference type="InterPro" id="IPR008271">
    <property type="entry name" value="Ser/Thr_kinase_AS"/>
</dbReference>
<keyword evidence="4" id="KW-0808">Transferase</keyword>
<feature type="transmembrane region" description="Helical" evidence="14">
    <location>
        <begin position="597"/>
        <end position="621"/>
    </location>
</feature>
<dbReference type="Gene3D" id="3.30.200.20">
    <property type="entry name" value="Phosphorylase Kinase, domain 1"/>
    <property type="match status" value="1"/>
</dbReference>
<evidence type="ECO:0000256" key="6">
    <source>
        <dbReference type="ARBA" id="ARBA00022741"/>
    </source>
</evidence>
<evidence type="ECO:0000256" key="8">
    <source>
        <dbReference type="ARBA" id="ARBA00022840"/>
    </source>
</evidence>
<dbReference type="FunFam" id="3.30.200.20:FF:000394">
    <property type="entry name" value="Leucine-rich repeat receptor-like protein kinase"/>
    <property type="match status" value="1"/>
</dbReference>
<evidence type="ECO:0000256" key="5">
    <source>
        <dbReference type="ARBA" id="ARBA00022692"/>
    </source>
</evidence>
<dbReference type="Gene3D" id="1.10.510.10">
    <property type="entry name" value="Transferase(Phosphotransferase) domain 1"/>
    <property type="match status" value="1"/>
</dbReference>
<dbReference type="InterPro" id="IPR011009">
    <property type="entry name" value="Kinase-like_dom_sf"/>
</dbReference>
<evidence type="ECO:0000256" key="11">
    <source>
        <dbReference type="ARBA" id="ARBA00023170"/>
    </source>
</evidence>
<dbReference type="GO" id="GO:0005886">
    <property type="term" value="C:plasma membrane"/>
    <property type="evidence" value="ECO:0007669"/>
    <property type="project" value="UniProtKB-SubCell"/>
</dbReference>
<dbReference type="Pfam" id="PF12819">
    <property type="entry name" value="Malectin_like"/>
    <property type="match status" value="2"/>
</dbReference>
<organism evidence="17 18">
    <name type="scientific">Rhynchospora pubera</name>
    <dbReference type="NCBI Taxonomy" id="906938"/>
    <lineage>
        <taxon>Eukaryota</taxon>
        <taxon>Viridiplantae</taxon>
        <taxon>Streptophyta</taxon>
        <taxon>Embryophyta</taxon>
        <taxon>Tracheophyta</taxon>
        <taxon>Spermatophyta</taxon>
        <taxon>Magnoliopsida</taxon>
        <taxon>Liliopsida</taxon>
        <taxon>Poales</taxon>
        <taxon>Cyperaceae</taxon>
        <taxon>Cyperoideae</taxon>
        <taxon>Rhynchosporeae</taxon>
        <taxon>Rhynchospora</taxon>
    </lineage>
</organism>
<dbReference type="Pfam" id="PF07714">
    <property type="entry name" value="PK_Tyr_Ser-Thr"/>
    <property type="match status" value="1"/>
</dbReference>
<dbReference type="AlphaFoldDB" id="A0AAV8D0D8"/>
<dbReference type="InterPro" id="IPR000719">
    <property type="entry name" value="Prot_kinase_dom"/>
</dbReference>
<dbReference type="EMBL" id="JAMFTS010000004">
    <property type="protein sequence ID" value="KAJ4761782.1"/>
    <property type="molecule type" value="Genomic_DNA"/>
</dbReference>
<feature type="domain" description="Protein kinase" evidence="16">
    <location>
        <begin position="700"/>
        <end position="970"/>
    </location>
</feature>
<evidence type="ECO:0000256" key="2">
    <source>
        <dbReference type="ARBA" id="ARBA00022527"/>
    </source>
</evidence>
<dbReference type="InterPro" id="IPR032675">
    <property type="entry name" value="LRR_dom_sf"/>
</dbReference>
<gene>
    <name evidence="17" type="ORF">LUZ62_072157</name>
</gene>
<dbReference type="GO" id="GO:0004674">
    <property type="term" value="F:protein serine/threonine kinase activity"/>
    <property type="evidence" value="ECO:0007669"/>
    <property type="project" value="UniProtKB-KW"/>
</dbReference>
<comment type="caution">
    <text evidence="17">The sequence shown here is derived from an EMBL/GenBank/DDBJ whole genome shotgun (WGS) entry which is preliminary data.</text>
</comment>
<keyword evidence="6 12" id="KW-0547">Nucleotide-binding</keyword>
<protein>
    <submittedName>
        <fullName evidence="17">Leucine-rich repeat protein kinase family protein</fullName>
    </submittedName>
</protein>
<dbReference type="GO" id="GO:0005524">
    <property type="term" value="F:ATP binding"/>
    <property type="evidence" value="ECO:0007669"/>
    <property type="project" value="UniProtKB-UniRule"/>
</dbReference>
<keyword evidence="8 12" id="KW-0067">ATP-binding</keyword>
<dbReference type="SUPFAM" id="SSF56112">
    <property type="entry name" value="Protein kinase-like (PK-like)"/>
    <property type="match status" value="1"/>
</dbReference>
<dbReference type="InterPro" id="IPR024788">
    <property type="entry name" value="Malectin-like_Carb-bd_dom"/>
</dbReference>
<dbReference type="Proteomes" id="UP001140206">
    <property type="component" value="Chromosome 4"/>
</dbReference>
<evidence type="ECO:0000256" key="7">
    <source>
        <dbReference type="ARBA" id="ARBA00022777"/>
    </source>
</evidence>
<evidence type="ECO:0000313" key="18">
    <source>
        <dbReference type="Proteomes" id="UP001140206"/>
    </source>
</evidence>
<evidence type="ECO:0000256" key="3">
    <source>
        <dbReference type="ARBA" id="ARBA00022553"/>
    </source>
</evidence>
<keyword evidence="18" id="KW-1185">Reference proteome</keyword>
<keyword evidence="2" id="KW-0723">Serine/threonine-protein kinase</keyword>
<keyword evidence="15" id="KW-0732">Signal</keyword>
<feature type="signal peptide" evidence="15">
    <location>
        <begin position="1"/>
        <end position="22"/>
    </location>
</feature>
<reference evidence="17" key="1">
    <citation type="submission" date="2022-08" db="EMBL/GenBank/DDBJ databases">
        <authorList>
            <person name="Marques A."/>
        </authorList>
    </citation>
    <scope>NUCLEOTIDE SEQUENCE</scope>
    <source>
        <strain evidence="17">RhyPub2mFocal</strain>
        <tissue evidence="17">Leaves</tissue>
    </source>
</reference>
<keyword evidence="3" id="KW-0597">Phosphoprotein</keyword>
<name>A0AAV8D0D8_9POAL</name>
<dbReference type="SMART" id="SM00220">
    <property type="entry name" value="S_TKc"/>
    <property type="match status" value="1"/>
</dbReference>
<comment type="subcellular location">
    <subcellularLocation>
        <location evidence="1">Cell membrane</location>
        <topology evidence="1">Single-pass membrane protein</topology>
    </subcellularLocation>
</comment>
<evidence type="ECO:0000256" key="9">
    <source>
        <dbReference type="ARBA" id="ARBA00022989"/>
    </source>
</evidence>
<sequence length="1026" mass="113227">MLDGCSCLVLLVLSIGIAGVNGQLDFLGFINIDCGLPIPSIVDNGDTSGNFQFLSDEQFIDVTGINKQISSLHSPEGMSNLYLTVRSFPNGTRNCYTFRSLTVGNKYLVKGAFFYGNYDNLNLAPIFDIYLGVNYWVSVNSIVDTFYFPEIIATATADYLQVCLINTGKGTPYISWLQLKELETSMYPTVDSSQSLVHVLRFNLGASYRPLVRAATTTATAGLAWTGLHDGRAGPLDGEGRAARRRRQGRSTAKAGPLDGEGRAARRRRQDRSTAKGGFVWDRRRCAKEGNGRYPDDHHDRWWWSQTAHTWLEVSTNSSVGNPDPEYDPPSFIIQTAAFTSSTKEALQIRWTSNDPSTKFLVVLRIVEIEDISKIDFREFHINCNRDTWFESVNPGRHFTQINGKNVTANWVAFQPTGYTSYLMSLEATARSTLPPLLNSIEVYKFANATGVPTDVGDVTAINAIKENYKVTKGWSGDPCIPRDYAWTGLRCTICSNVPRITHLNLSSAGLTGELISFFGNLTALVSLDVSGNDLSGALGTYLDQLVALKYLDVTGNENISSTLPPGLQKRQQDGTLTFKSKIGEFTQQSKKKKVPVVLIAVVGAVVLLLLAVAIILVFCLRKRPDNQIYTPRPNENTGSSPLTNNYGGNYAYSPAANISHGNNAGQNYANISKPSGSGKGMLNFDNRQFTYNDLKQITNSFQNNIGTGGFGSVYLGVLENGTQVAVKMHSHSSSQGVKEFLAEAQNLTRVHHKNLVSLLGYSMDGDCMALVYEYMQEGTLQDKLRVNERPLSWKERLRVACESAQGLEYLHKACNPPLIHRDVKTDNILLNTNLEAKIADFGLSRAFNNASSHVSTAVVGTPGYLDPEYYQSYQLSEKSDVFSFGVVLLEIITAKPPIIAGPERVHLAKWVTQKLSKEDIESIVDLRMHGQYDINSVWKVTELALKCTQHSSVQRPTMSVVVAELGDSLDLEISTEGTRNGRTFNMNPHPHNYSRNDNFISDVNQNSVVEMSYMDGMTAPGPAAR</sequence>
<feature type="binding site" evidence="12">
    <location>
        <position position="728"/>
    </location>
    <ligand>
        <name>ATP</name>
        <dbReference type="ChEBI" id="CHEBI:30616"/>
    </ligand>
</feature>
<dbReference type="PANTHER" id="PTHR45631">
    <property type="entry name" value="OS07G0107800 PROTEIN-RELATED"/>
    <property type="match status" value="1"/>
</dbReference>
<keyword evidence="10 14" id="KW-0472">Membrane</keyword>
<evidence type="ECO:0000256" key="15">
    <source>
        <dbReference type="SAM" id="SignalP"/>
    </source>
</evidence>
<evidence type="ECO:0000256" key="1">
    <source>
        <dbReference type="ARBA" id="ARBA00004162"/>
    </source>
</evidence>
<feature type="region of interest" description="Disordered" evidence="13">
    <location>
        <begin position="234"/>
        <end position="275"/>
    </location>
</feature>
<evidence type="ECO:0000256" key="14">
    <source>
        <dbReference type="SAM" id="Phobius"/>
    </source>
</evidence>
<evidence type="ECO:0000256" key="10">
    <source>
        <dbReference type="ARBA" id="ARBA00023136"/>
    </source>
</evidence>
<feature type="chain" id="PRO_5043720381" evidence="15">
    <location>
        <begin position="23"/>
        <end position="1026"/>
    </location>
</feature>
<dbReference type="PROSITE" id="PS00107">
    <property type="entry name" value="PROTEIN_KINASE_ATP"/>
    <property type="match status" value="1"/>
</dbReference>
<evidence type="ECO:0000256" key="13">
    <source>
        <dbReference type="SAM" id="MobiDB-lite"/>
    </source>
</evidence>
<dbReference type="InterPro" id="IPR001245">
    <property type="entry name" value="Ser-Thr/Tyr_kinase_cat_dom"/>
</dbReference>
<dbReference type="FunFam" id="1.10.510.10:FF:000146">
    <property type="entry name" value="LRR receptor-like serine/threonine-protein kinase IOS1"/>
    <property type="match status" value="1"/>
</dbReference>